<reference evidence="2" key="1">
    <citation type="journal article" date="2019" name="Int. J. Syst. Evol. Microbiol.">
        <title>The Global Catalogue of Microorganisms (GCM) 10K type strain sequencing project: providing services to taxonomists for standard genome sequencing and annotation.</title>
        <authorList>
            <consortium name="The Broad Institute Genomics Platform"/>
            <consortium name="The Broad Institute Genome Sequencing Center for Infectious Disease"/>
            <person name="Wu L."/>
            <person name="Ma J."/>
        </authorList>
    </citation>
    <scope>NUCLEOTIDE SEQUENCE [LARGE SCALE GENOMIC DNA]</scope>
    <source>
        <strain evidence="2">JCM 17975</strain>
    </source>
</reference>
<sequence>MSDDVVTPADLARKLGLSPKTVRAWLRAEYNTLDSRGSEARWHLTDEQVAHVQRRAAGRWREKTR</sequence>
<name>A0ABP8WI59_9MICO</name>
<dbReference type="RefSeq" id="WP_253871547.1">
    <property type="nucleotide sequence ID" value="NZ_BAABHM010000003.1"/>
</dbReference>
<protein>
    <recommendedName>
        <fullName evidence="3">MerR-like DNA binding protein</fullName>
    </recommendedName>
</protein>
<comment type="caution">
    <text evidence="1">The sequence shown here is derived from an EMBL/GenBank/DDBJ whole genome shotgun (WGS) entry which is preliminary data.</text>
</comment>
<dbReference type="EMBL" id="BAABHM010000003">
    <property type="protein sequence ID" value="GAA4688803.1"/>
    <property type="molecule type" value="Genomic_DNA"/>
</dbReference>
<dbReference type="Proteomes" id="UP001500843">
    <property type="component" value="Unassembled WGS sequence"/>
</dbReference>
<keyword evidence="2" id="KW-1185">Reference proteome</keyword>
<proteinExistence type="predicted"/>
<evidence type="ECO:0000313" key="2">
    <source>
        <dbReference type="Proteomes" id="UP001500843"/>
    </source>
</evidence>
<organism evidence="1 2">
    <name type="scientific">Promicromonospora umidemergens</name>
    <dbReference type="NCBI Taxonomy" id="629679"/>
    <lineage>
        <taxon>Bacteria</taxon>
        <taxon>Bacillati</taxon>
        <taxon>Actinomycetota</taxon>
        <taxon>Actinomycetes</taxon>
        <taxon>Micrococcales</taxon>
        <taxon>Promicromonosporaceae</taxon>
        <taxon>Promicromonospora</taxon>
    </lineage>
</organism>
<accession>A0ABP8WI59</accession>
<gene>
    <name evidence="1" type="ORF">GCM10023198_04070</name>
</gene>
<evidence type="ECO:0000313" key="1">
    <source>
        <dbReference type="EMBL" id="GAA4688803.1"/>
    </source>
</evidence>
<evidence type="ECO:0008006" key="3">
    <source>
        <dbReference type="Google" id="ProtNLM"/>
    </source>
</evidence>